<dbReference type="Proteomes" id="UP000603453">
    <property type="component" value="Unassembled WGS sequence"/>
</dbReference>
<dbReference type="AlphaFoldDB" id="A0A8H7VA86"/>
<protein>
    <submittedName>
        <fullName evidence="1">Uncharacterized protein</fullName>
    </submittedName>
</protein>
<organism evidence="1 2">
    <name type="scientific">Mucor saturninus</name>
    <dbReference type="NCBI Taxonomy" id="64648"/>
    <lineage>
        <taxon>Eukaryota</taxon>
        <taxon>Fungi</taxon>
        <taxon>Fungi incertae sedis</taxon>
        <taxon>Mucoromycota</taxon>
        <taxon>Mucoromycotina</taxon>
        <taxon>Mucoromycetes</taxon>
        <taxon>Mucorales</taxon>
        <taxon>Mucorineae</taxon>
        <taxon>Mucoraceae</taxon>
        <taxon>Mucor</taxon>
    </lineage>
</organism>
<reference evidence="1" key="1">
    <citation type="submission" date="2020-12" db="EMBL/GenBank/DDBJ databases">
        <title>Metabolic potential, ecology and presence of endohyphal bacteria is reflected in genomic diversity of Mucoromycotina.</title>
        <authorList>
            <person name="Muszewska A."/>
            <person name="Okrasinska A."/>
            <person name="Steczkiewicz K."/>
            <person name="Drgas O."/>
            <person name="Orlowska M."/>
            <person name="Perlinska-Lenart U."/>
            <person name="Aleksandrzak-Piekarczyk T."/>
            <person name="Szatraj K."/>
            <person name="Zielenkiewicz U."/>
            <person name="Pilsyk S."/>
            <person name="Malc E."/>
            <person name="Mieczkowski P."/>
            <person name="Kruszewska J.S."/>
            <person name="Biernat P."/>
            <person name="Pawlowska J."/>
        </authorList>
    </citation>
    <scope>NUCLEOTIDE SEQUENCE</scope>
    <source>
        <strain evidence="1">WA0000017839</strain>
    </source>
</reference>
<keyword evidence="2" id="KW-1185">Reference proteome</keyword>
<name>A0A8H7VA86_9FUNG</name>
<accession>A0A8H7VA86</accession>
<dbReference type="EMBL" id="JAEPRD010000027">
    <property type="protein sequence ID" value="KAG2206964.1"/>
    <property type="molecule type" value="Genomic_DNA"/>
</dbReference>
<sequence>MTAFTRDIALCNDLETEELGSLGVGGEALGAGGEALGVGAPICGDIDEALLMVIGQYSKIREGQEDRLFVGVALLKESGSLKVMTWNES</sequence>
<comment type="caution">
    <text evidence="1">The sequence shown here is derived from an EMBL/GenBank/DDBJ whole genome shotgun (WGS) entry which is preliminary data.</text>
</comment>
<gene>
    <name evidence="1" type="ORF">INT47_008433</name>
</gene>
<evidence type="ECO:0000313" key="2">
    <source>
        <dbReference type="Proteomes" id="UP000603453"/>
    </source>
</evidence>
<proteinExistence type="predicted"/>
<evidence type="ECO:0000313" key="1">
    <source>
        <dbReference type="EMBL" id="KAG2206964.1"/>
    </source>
</evidence>